<comment type="similarity">
    <text evidence="1">Belongs to the NAD(P)-dependent epimerase/dehydratase family.</text>
</comment>
<feature type="domain" description="NAD-dependent epimerase/dehydratase" evidence="3">
    <location>
        <begin position="106"/>
        <end position="327"/>
    </location>
</feature>
<reference evidence="4 5" key="1">
    <citation type="submission" date="2016-10" db="EMBL/GenBank/DDBJ databases">
        <authorList>
            <person name="de Groot N.N."/>
        </authorList>
    </citation>
    <scope>NUCLEOTIDE SEQUENCE [LARGE SCALE GENOMIC DNA]</scope>
    <source>
        <strain evidence="4 5">TC2-24</strain>
    </source>
</reference>
<dbReference type="EMBL" id="FOIQ01000006">
    <property type="protein sequence ID" value="SEW24267.1"/>
    <property type="molecule type" value="Genomic_DNA"/>
</dbReference>
<organism evidence="4 5">
    <name type="scientific">Prevotella aff. ruminicola Tc2-24</name>
    <dbReference type="NCBI Taxonomy" id="81582"/>
    <lineage>
        <taxon>Bacteria</taxon>
        <taxon>Pseudomonadati</taxon>
        <taxon>Bacteroidota</taxon>
        <taxon>Bacteroidia</taxon>
        <taxon>Bacteroidales</taxon>
        <taxon>Prevotellaceae</taxon>
        <taxon>Prevotella</taxon>
    </lineage>
</organism>
<dbReference type="PANTHER" id="PTHR43000">
    <property type="entry name" value="DTDP-D-GLUCOSE 4,6-DEHYDRATASE-RELATED"/>
    <property type="match status" value="1"/>
</dbReference>
<name>A0A1I0QCG4_9BACT</name>
<feature type="compositionally biased region" description="Polar residues" evidence="2">
    <location>
        <begin position="38"/>
        <end position="54"/>
    </location>
</feature>
<evidence type="ECO:0000259" key="3">
    <source>
        <dbReference type="Pfam" id="PF01370"/>
    </source>
</evidence>
<keyword evidence="5" id="KW-1185">Reference proteome</keyword>
<gene>
    <name evidence="4" type="ORF">SAMN04487850_2316</name>
</gene>
<evidence type="ECO:0000256" key="2">
    <source>
        <dbReference type="SAM" id="MobiDB-lite"/>
    </source>
</evidence>
<dbReference type="AlphaFoldDB" id="A0A1I0QCG4"/>
<evidence type="ECO:0000313" key="5">
    <source>
        <dbReference type="Proteomes" id="UP000199373"/>
    </source>
</evidence>
<protein>
    <submittedName>
        <fullName evidence="4">Nucleoside-diphosphate-sugar epimerase</fullName>
    </submittedName>
</protein>
<feature type="region of interest" description="Disordered" evidence="2">
    <location>
        <begin position="1"/>
        <end position="54"/>
    </location>
</feature>
<sequence length="432" mass="49650">MYAVTRSLEERAEQAGSFMPAKWQKPGRNPDFPAGKNKQPQNAHKQGFPKSSPQQVNNLYSITNKLPVQGGISFCTDRPSELLCPFLSQNEIFALPLHPKQRKMKILITGASGFIGSFIVEEALRRGFETWAAVRGSSSREYLQDERIHLIELNLSSKEQLVEQLRDKDFDYVVHAAGVTKCLNKADFHRINTEGTKNLVEAITDLQMPLKRFVFVSSLSIFGAIREKQPYQEIRETDTPQPNTEYGRSKLEAEQFLATTTIPYIILRPTGVYGPREKDYFIMAKSIKQHSDFAVGFKRQDITFVYVDDVVQAVFLALENGKTGRKYFLSDGKVYQSATFSNLIHEELGRPWWIRITAPVWVLRIVTFFGEYIGQITGKVTALNNDKYNILRQRNWRCDIEPARRELGYQPKVQLAEGVKKTIQWYKDHQWL</sequence>
<accession>A0A1I0QCG4</accession>
<dbReference type="Pfam" id="PF01370">
    <property type="entry name" value="Epimerase"/>
    <property type="match status" value="1"/>
</dbReference>
<dbReference type="SUPFAM" id="SSF51735">
    <property type="entry name" value="NAD(P)-binding Rossmann-fold domains"/>
    <property type="match status" value="1"/>
</dbReference>
<dbReference type="Proteomes" id="UP000199373">
    <property type="component" value="Unassembled WGS sequence"/>
</dbReference>
<dbReference type="Gene3D" id="3.40.50.720">
    <property type="entry name" value="NAD(P)-binding Rossmann-like Domain"/>
    <property type="match status" value="1"/>
</dbReference>
<evidence type="ECO:0000256" key="1">
    <source>
        <dbReference type="ARBA" id="ARBA00007637"/>
    </source>
</evidence>
<dbReference type="InterPro" id="IPR036291">
    <property type="entry name" value="NAD(P)-bd_dom_sf"/>
</dbReference>
<evidence type="ECO:0000313" key="4">
    <source>
        <dbReference type="EMBL" id="SEW24267.1"/>
    </source>
</evidence>
<proteinExistence type="inferred from homology"/>
<dbReference type="InterPro" id="IPR001509">
    <property type="entry name" value="Epimerase_deHydtase"/>
</dbReference>